<dbReference type="SUPFAM" id="SSF64496">
    <property type="entry name" value="DNA-binding domain of intron-encoded endonucleases"/>
    <property type="match status" value="1"/>
</dbReference>
<dbReference type="Gene3D" id="3.40.1440.10">
    <property type="entry name" value="GIY-YIG endonuclease"/>
    <property type="match status" value="1"/>
</dbReference>
<keyword evidence="4" id="KW-0150">Chloroplast</keyword>
<comment type="similarity">
    <text evidence="1">To endonucleases of group I introns of fungi and phage.</text>
</comment>
<reference evidence="4" key="1">
    <citation type="journal article" date="2015" name="BMC Evol. Biol.">
        <title>Chloroplast phylogenomic analysis of chlorophyte green algae identifies a novel lineage sister to the Sphaeropleales (Chlorophyceae).</title>
        <authorList>
            <person name="Lemieux C."/>
            <person name="Vincent A.T."/>
            <person name="Labarre A."/>
            <person name="Otis C."/>
            <person name="Turmel M."/>
        </authorList>
    </citation>
    <scope>NUCLEOTIDE SEQUENCE</scope>
</reference>
<dbReference type="NCBIfam" id="TIGR01453">
    <property type="entry name" value="grpIintron_endo"/>
    <property type="match status" value="1"/>
</dbReference>
<dbReference type="EMBL" id="KT625419">
    <property type="protein sequence ID" value="ALO63403.1"/>
    <property type="molecule type" value="Genomic_DNA"/>
</dbReference>
<dbReference type="InterPro" id="IPR035901">
    <property type="entry name" value="GIY-YIG_endonuc_sf"/>
</dbReference>
<dbReference type="InterPro" id="IPR003611">
    <property type="entry name" value="NUMOD3"/>
</dbReference>
<feature type="domain" description="GIY-YIG" evidence="3">
    <location>
        <begin position="74"/>
        <end position="165"/>
    </location>
</feature>
<gene>
    <name evidence="4" type="primary">orf248</name>
</gene>
<dbReference type="EMBL" id="KT625419">
    <property type="protein sequence ID" value="ALO63405.1"/>
    <property type="molecule type" value="Genomic_DNA"/>
</dbReference>
<evidence type="ECO:0000256" key="1">
    <source>
        <dbReference type="ARBA" id="ARBA00010045"/>
    </source>
</evidence>
<dbReference type="Pfam" id="PF07460">
    <property type="entry name" value="NUMOD3"/>
    <property type="match status" value="1"/>
</dbReference>
<dbReference type="SUPFAM" id="SSF82771">
    <property type="entry name" value="GIY-YIG endonuclease"/>
    <property type="match status" value="1"/>
</dbReference>
<keyword evidence="4" id="KW-0934">Plastid</keyword>
<organism evidence="4">
    <name type="scientific">Carteria sp. SAG 8-5</name>
    <dbReference type="NCBI Taxonomy" id="1756294"/>
    <lineage>
        <taxon>Eukaryota</taxon>
        <taxon>Viridiplantae</taxon>
        <taxon>Chlorophyta</taxon>
        <taxon>core chlorophytes</taxon>
        <taxon>Chlorophyceae</taxon>
        <taxon>CS clade</taxon>
        <taxon>Chlamydomonadales</taxon>
        <taxon>Chlamydomonadaceae</taxon>
        <taxon>Carteria</taxon>
    </lineage>
</organism>
<sequence length="248" mass="28575">MILFLKTSFLVWLLSFRHTKVPSNRGRLETCLNGKPPFVLGSSQYQEPASIQRENVDNKKENSVPNQIQIRPRKQTGIYMIRCIDNDWRYYGESNNVSGRLSSHRSLLSRNIHPNTGLQNDWNKFGADHFEYVVLYMGDAWESRDLRQGKELELIVLNREIAYNILEESKNGEKNPFWGRVHTPEAKRKISEAMKGIPNDKLGKKISVNGVIYPSLAEASRQTNMARKTLCNHLKDPNKPNVFAVDMD</sequence>
<evidence type="ECO:0000256" key="2">
    <source>
        <dbReference type="SAM" id="SignalP"/>
    </source>
</evidence>
<name>A0A0S2LPS7_9CHLO</name>
<evidence type="ECO:0000259" key="3">
    <source>
        <dbReference type="PROSITE" id="PS50164"/>
    </source>
</evidence>
<evidence type="ECO:0000313" key="4">
    <source>
        <dbReference type="EMBL" id="ALO63403.1"/>
    </source>
</evidence>
<dbReference type="CDD" id="cd10437">
    <property type="entry name" value="GIY-YIG_HE_I-TevI_like"/>
    <property type="match status" value="1"/>
</dbReference>
<accession>A0A0S2LPS7</accession>
<keyword evidence="4" id="KW-0378">Hydrolase</keyword>
<feature type="chain" id="PRO_5007429722" evidence="2">
    <location>
        <begin position="20"/>
        <end position="248"/>
    </location>
</feature>
<protein>
    <submittedName>
        <fullName evidence="4">Putative GIY-YIG homing endonuclease</fullName>
    </submittedName>
</protein>
<dbReference type="GO" id="GO:0004519">
    <property type="term" value="F:endonuclease activity"/>
    <property type="evidence" value="ECO:0007669"/>
    <property type="project" value="UniProtKB-KW"/>
</dbReference>
<keyword evidence="2" id="KW-0732">Signal</keyword>
<proteinExistence type="predicted"/>
<dbReference type="AlphaFoldDB" id="A0A0S2LPS7"/>
<dbReference type="PROSITE" id="PS50164">
    <property type="entry name" value="GIY_YIG"/>
    <property type="match status" value="1"/>
</dbReference>
<geneLocation type="chloroplast" evidence="4"/>
<dbReference type="GO" id="GO:0003677">
    <property type="term" value="F:DNA binding"/>
    <property type="evidence" value="ECO:0007669"/>
    <property type="project" value="InterPro"/>
</dbReference>
<dbReference type="InterPro" id="IPR000305">
    <property type="entry name" value="GIY-YIG_endonuc"/>
</dbReference>
<keyword evidence="4" id="KW-0540">Nuclease</keyword>
<dbReference type="InterPro" id="IPR006350">
    <property type="entry name" value="Intron_endoG1"/>
</dbReference>
<feature type="signal peptide" evidence="2">
    <location>
        <begin position="1"/>
        <end position="19"/>
    </location>
</feature>
<dbReference type="Pfam" id="PF01541">
    <property type="entry name" value="GIY-YIG"/>
    <property type="match status" value="1"/>
</dbReference>
<keyword evidence="4" id="KW-0255">Endonuclease</keyword>